<dbReference type="RefSeq" id="WP_379929814.1">
    <property type="nucleotide sequence ID" value="NZ_JBHUMM010000037.1"/>
</dbReference>
<dbReference type="Pfam" id="PF00395">
    <property type="entry name" value="SLH"/>
    <property type="match status" value="2"/>
</dbReference>
<feature type="domain" description="SLH" evidence="3">
    <location>
        <begin position="89"/>
        <end position="149"/>
    </location>
</feature>
<protein>
    <submittedName>
        <fullName evidence="4">S-layer homology domain-containing protein</fullName>
    </submittedName>
</protein>
<proteinExistence type="predicted"/>
<evidence type="ECO:0000313" key="4">
    <source>
        <dbReference type="EMBL" id="MFD2672267.1"/>
    </source>
</evidence>
<feature type="region of interest" description="Disordered" evidence="1">
    <location>
        <begin position="329"/>
        <end position="349"/>
    </location>
</feature>
<evidence type="ECO:0000256" key="1">
    <source>
        <dbReference type="SAM" id="MobiDB-lite"/>
    </source>
</evidence>
<reference evidence="5" key="1">
    <citation type="journal article" date="2019" name="Int. J. Syst. Evol. Microbiol.">
        <title>The Global Catalogue of Microorganisms (GCM) 10K type strain sequencing project: providing services to taxonomists for standard genome sequencing and annotation.</title>
        <authorList>
            <consortium name="The Broad Institute Genomics Platform"/>
            <consortium name="The Broad Institute Genome Sequencing Center for Infectious Disease"/>
            <person name="Wu L."/>
            <person name="Ma J."/>
        </authorList>
    </citation>
    <scope>NUCLEOTIDE SEQUENCE [LARGE SCALE GENOMIC DNA]</scope>
    <source>
        <strain evidence="5">KCTC 33676</strain>
    </source>
</reference>
<evidence type="ECO:0000313" key="5">
    <source>
        <dbReference type="Proteomes" id="UP001597497"/>
    </source>
</evidence>
<evidence type="ECO:0000256" key="2">
    <source>
        <dbReference type="SAM" id="SignalP"/>
    </source>
</evidence>
<feature type="chain" id="PRO_5046283025" evidence="2">
    <location>
        <begin position="26"/>
        <end position="349"/>
    </location>
</feature>
<comment type="caution">
    <text evidence="4">The sequence shown here is derived from an EMBL/GenBank/DDBJ whole genome shotgun (WGS) entry which is preliminary data.</text>
</comment>
<accession>A0ABW5RDY2</accession>
<dbReference type="EMBL" id="JBHUMM010000037">
    <property type="protein sequence ID" value="MFD2672267.1"/>
    <property type="molecule type" value="Genomic_DNA"/>
</dbReference>
<keyword evidence="5" id="KW-1185">Reference proteome</keyword>
<evidence type="ECO:0000259" key="3">
    <source>
        <dbReference type="PROSITE" id="PS51272"/>
    </source>
</evidence>
<name>A0ABW5RDY2_9BACL</name>
<keyword evidence="2" id="KW-0732">Signal</keyword>
<organism evidence="4 5">
    <name type="scientific">Marinicrinis sediminis</name>
    <dbReference type="NCBI Taxonomy" id="1652465"/>
    <lineage>
        <taxon>Bacteria</taxon>
        <taxon>Bacillati</taxon>
        <taxon>Bacillota</taxon>
        <taxon>Bacilli</taxon>
        <taxon>Bacillales</taxon>
        <taxon>Paenibacillaceae</taxon>
    </lineage>
</organism>
<feature type="domain" description="SLH" evidence="3">
    <location>
        <begin position="151"/>
        <end position="214"/>
    </location>
</feature>
<gene>
    <name evidence="4" type="ORF">ACFSUC_11890</name>
</gene>
<feature type="signal peptide" evidence="2">
    <location>
        <begin position="1"/>
        <end position="25"/>
    </location>
</feature>
<dbReference type="InterPro" id="IPR001119">
    <property type="entry name" value="SLH_dom"/>
</dbReference>
<sequence>MKKSMKRALSLSVAGALLMSSSVYAFNDIQNSPNRNQIMELKQNGVVNGVSKDQFNPQGEMTYAQAVSMVVSGFNLNLAHMLFIKAPQASDSFTQVPEDAWYSQSFIIAGVYGLAVDRDVNPSATITREEFASLIMSAIEAKGNYAFTEMYFTINDEADIDPDSKGDIQSLLNASIVELDENQNFYPKRVITRGEAAGILYEALQMVDNQEPVDTELPDGDDPVSNPIDSDLYEGDEEVTLDDEPVMKVNKLDSGVQEVTVTWGVKPNSGYYLILEKVEFTESGEAHVYVRKHVPVWTESYLQALTQPKVNAYVGGEYTPVLKVQEPIEKENPFAGPPVEEPSSPSTSS</sequence>
<feature type="domain" description="SLH" evidence="3">
    <location>
        <begin position="21"/>
        <end position="84"/>
    </location>
</feature>
<dbReference type="PROSITE" id="PS51272">
    <property type="entry name" value="SLH"/>
    <property type="match status" value="3"/>
</dbReference>
<dbReference type="Proteomes" id="UP001597497">
    <property type="component" value="Unassembled WGS sequence"/>
</dbReference>